<gene>
    <name evidence="2" type="ORF">CHRIB12_LOCUS21169</name>
    <name evidence="4" type="ORF">RhiirA1_463704</name>
    <name evidence="3" type="ORF">RhiirA5_407012</name>
</gene>
<evidence type="ECO:0000313" key="7">
    <source>
        <dbReference type="Proteomes" id="UP000684084"/>
    </source>
</evidence>
<feature type="compositionally biased region" description="Polar residues" evidence="1">
    <location>
        <begin position="1"/>
        <end position="17"/>
    </location>
</feature>
<dbReference type="AlphaFoldDB" id="A0A2I1E3R1"/>
<evidence type="ECO:0000313" key="2">
    <source>
        <dbReference type="EMBL" id="CAB5389672.1"/>
    </source>
</evidence>
<evidence type="ECO:0000256" key="1">
    <source>
        <dbReference type="SAM" id="MobiDB-lite"/>
    </source>
</evidence>
<reference evidence="4 5" key="4">
    <citation type="submission" date="2017-10" db="EMBL/GenBank/DDBJ databases">
        <title>Genome analyses suggest a sexual origin of heterokaryosis in a supposedly ancient asexual fungus.</title>
        <authorList>
            <person name="Corradi N."/>
            <person name="Sedzielewska K."/>
            <person name="Noel J."/>
            <person name="Charron P."/>
            <person name="Farinelli L."/>
            <person name="Marton T."/>
            <person name="Kruger M."/>
            <person name="Pelin A."/>
            <person name="Brachmann A."/>
            <person name="Corradi N."/>
        </authorList>
    </citation>
    <scope>NUCLEOTIDE SEQUENCE [LARGE SCALE GENOMIC DNA]</scope>
    <source>
        <strain evidence="4 5">A1</strain>
    </source>
</reference>
<evidence type="ECO:0000313" key="6">
    <source>
        <dbReference type="Proteomes" id="UP000232722"/>
    </source>
</evidence>
<reference evidence="3 6" key="1">
    <citation type="submission" date="2016-04" db="EMBL/GenBank/DDBJ databases">
        <title>Genome analyses suggest a sexual origin of heterokaryosis in a supposedly ancient asexual fungus.</title>
        <authorList>
            <person name="Ropars J."/>
            <person name="Sedzielewska K."/>
            <person name="Noel J."/>
            <person name="Charron P."/>
            <person name="Farinelli L."/>
            <person name="Marton T."/>
            <person name="Kruger M."/>
            <person name="Pelin A."/>
            <person name="Brachmann A."/>
            <person name="Corradi N."/>
        </authorList>
    </citation>
    <scope>NUCLEOTIDE SEQUENCE [LARGE SCALE GENOMIC DNA]</scope>
    <source>
        <strain evidence="3 6">A5</strain>
    </source>
</reference>
<evidence type="ECO:0000313" key="4">
    <source>
        <dbReference type="EMBL" id="PKC63483.1"/>
    </source>
</evidence>
<comment type="caution">
    <text evidence="2">The sequence shown here is derived from an EMBL/GenBank/DDBJ whole genome shotgun (WGS) entry which is preliminary data.</text>
</comment>
<protein>
    <submittedName>
        <fullName evidence="2">Uncharacterized protein</fullName>
    </submittedName>
</protein>
<dbReference type="OrthoDB" id="2391510at2759"/>
<dbReference type="Proteomes" id="UP000232688">
    <property type="component" value="Unassembled WGS sequence"/>
</dbReference>
<evidence type="ECO:0000313" key="3">
    <source>
        <dbReference type="EMBL" id="PKC16479.1"/>
    </source>
</evidence>
<dbReference type="EMBL" id="CAGKOT010000066">
    <property type="protein sequence ID" value="CAB5389672.1"/>
    <property type="molecule type" value="Genomic_DNA"/>
</dbReference>
<reference evidence="2" key="5">
    <citation type="submission" date="2020-05" db="EMBL/GenBank/DDBJ databases">
        <authorList>
            <person name="Rincon C."/>
            <person name="Sanders R I."/>
            <person name="Robbins C."/>
            <person name="Chaturvedi A."/>
        </authorList>
    </citation>
    <scope>NUCLEOTIDE SEQUENCE</scope>
    <source>
        <strain evidence="2">CHB12</strain>
    </source>
</reference>
<feature type="region of interest" description="Disordered" evidence="1">
    <location>
        <begin position="1"/>
        <end position="67"/>
    </location>
</feature>
<reference evidence="3 6" key="2">
    <citation type="submission" date="2017-09" db="EMBL/GenBank/DDBJ databases">
        <title>Extensive intraspecific genome diversity in a model arbuscular mycorrhizal fungus.</title>
        <authorList>
            <person name="Chen E.C."/>
            <person name="Morin E."/>
            <person name="Beaudet D."/>
            <person name="Noel J."/>
            <person name="Ndikumana S."/>
            <person name="Charron P."/>
            <person name="St-Onge C."/>
            <person name="Giorgi J."/>
            <person name="Grigoriev I.V."/>
            <person name="Roux C."/>
            <person name="Martin F.M."/>
            <person name="Corradi N."/>
        </authorList>
    </citation>
    <scope>NUCLEOTIDE SEQUENCE [LARGE SCALE GENOMIC DNA]</scope>
    <source>
        <strain evidence="3 6">A5</strain>
    </source>
</reference>
<reference evidence="4 5" key="3">
    <citation type="submission" date="2017-10" db="EMBL/GenBank/DDBJ databases">
        <title>Extensive intraspecific genome diversity in a model arbuscular mycorrhizal fungus.</title>
        <authorList>
            <person name="Chen E.C.H."/>
            <person name="Morin E."/>
            <person name="Baudet D."/>
            <person name="Noel J."/>
            <person name="Ndikumana S."/>
            <person name="Charron P."/>
            <person name="St-Onge C."/>
            <person name="Giorgi J."/>
            <person name="Grigoriev I.V."/>
            <person name="Roux C."/>
            <person name="Martin F.M."/>
            <person name="Corradi N."/>
        </authorList>
    </citation>
    <scope>NUCLEOTIDE SEQUENCE [LARGE SCALE GENOMIC DNA]</scope>
    <source>
        <strain evidence="4 5">A1</strain>
    </source>
</reference>
<dbReference type="Proteomes" id="UP000684084">
    <property type="component" value="Unassembled WGS sequence"/>
</dbReference>
<dbReference type="VEuPathDB" id="FungiDB:RhiirA1_463704"/>
<name>A0A2I1E3R1_9GLOM</name>
<sequence length="116" mass="13089">MNDTNTPVTYNVTTSDMPSDHYYQQPIPNISPGQNHHSHQQYNNNQESTSNNYQKSTSDNVSSPKFQPNTIFQSNSICYQNIVFSNNAINNSVLMQFCSCSSLTNNSQNSQARSQQ</sequence>
<dbReference type="VEuPathDB" id="FungiDB:RhiirFUN_012799"/>
<feature type="compositionally biased region" description="Polar residues" evidence="1">
    <location>
        <begin position="47"/>
        <end position="67"/>
    </location>
</feature>
<dbReference type="Proteomes" id="UP000232722">
    <property type="component" value="Unassembled WGS sequence"/>
</dbReference>
<proteinExistence type="predicted"/>
<dbReference type="VEuPathDB" id="FungiDB:FUN_011501"/>
<dbReference type="EMBL" id="LLXJ01000046">
    <property type="protein sequence ID" value="PKC16479.1"/>
    <property type="molecule type" value="Genomic_DNA"/>
</dbReference>
<dbReference type="EMBL" id="LLXH01000732">
    <property type="protein sequence ID" value="PKC63483.1"/>
    <property type="molecule type" value="Genomic_DNA"/>
</dbReference>
<organism evidence="2 7">
    <name type="scientific">Rhizophagus irregularis</name>
    <dbReference type="NCBI Taxonomy" id="588596"/>
    <lineage>
        <taxon>Eukaryota</taxon>
        <taxon>Fungi</taxon>
        <taxon>Fungi incertae sedis</taxon>
        <taxon>Mucoromycota</taxon>
        <taxon>Glomeromycotina</taxon>
        <taxon>Glomeromycetes</taxon>
        <taxon>Glomerales</taxon>
        <taxon>Glomeraceae</taxon>
        <taxon>Rhizophagus</taxon>
    </lineage>
</organism>
<accession>A0A2I1E3R1</accession>
<evidence type="ECO:0000313" key="5">
    <source>
        <dbReference type="Proteomes" id="UP000232688"/>
    </source>
</evidence>